<dbReference type="Pfam" id="PF00892">
    <property type="entry name" value="EamA"/>
    <property type="match status" value="1"/>
</dbReference>
<evidence type="ECO:0000313" key="4">
    <source>
        <dbReference type="Proteomes" id="UP000722336"/>
    </source>
</evidence>
<feature type="transmembrane region" description="Helical" evidence="1">
    <location>
        <begin position="37"/>
        <end position="55"/>
    </location>
</feature>
<comment type="caution">
    <text evidence="3">The sequence shown here is derived from an EMBL/GenBank/DDBJ whole genome shotgun (WGS) entry which is preliminary data.</text>
</comment>
<sequence length="286" mass="30346">MTPTLLALALGLFSAITLALANLSVKMGGDILVSRSILQLSASLLTLPAIFIVPFPDEATWRALAIAVPMHFAYQLALISALKHGDLSLVFPIMRGGAPLLTGILAWFVLGETLPALAIGGLIIATIAVIWFALPADGMRIDAHPDGKALFFALLTAAGIAAYNVTDAAGVRIAPSPFTFIVWLFVFDCVGITPLAIWRRREQYLPLLKEKWRYGVAGGALSILSYGAALYAFSLIEAARVSAIRETSVVFAALFGALILKEGLGARRIAAAFILAAGLALLQFTR</sequence>
<feature type="transmembrane region" description="Helical" evidence="1">
    <location>
        <begin position="242"/>
        <end position="260"/>
    </location>
</feature>
<feature type="transmembrane region" description="Helical" evidence="1">
    <location>
        <begin position="6"/>
        <end position="25"/>
    </location>
</feature>
<keyword evidence="4" id="KW-1185">Reference proteome</keyword>
<gene>
    <name evidence="3" type="ORF">KCG44_01400</name>
</gene>
<keyword evidence="1" id="KW-0812">Transmembrane</keyword>
<feature type="transmembrane region" description="Helical" evidence="1">
    <location>
        <begin position="149"/>
        <end position="166"/>
    </location>
</feature>
<evidence type="ECO:0000313" key="3">
    <source>
        <dbReference type="EMBL" id="MBV7255433.1"/>
    </source>
</evidence>
<feature type="transmembrane region" description="Helical" evidence="1">
    <location>
        <begin position="89"/>
        <end position="110"/>
    </location>
</feature>
<dbReference type="InterPro" id="IPR000620">
    <property type="entry name" value="EamA_dom"/>
</dbReference>
<evidence type="ECO:0000256" key="1">
    <source>
        <dbReference type="SAM" id="Phobius"/>
    </source>
</evidence>
<protein>
    <submittedName>
        <fullName evidence="3">EamA family transporter</fullName>
    </submittedName>
</protein>
<dbReference type="Proteomes" id="UP000722336">
    <property type="component" value="Unassembled WGS sequence"/>
</dbReference>
<organism evidence="3 4">
    <name type="scientific">Pacificimonas pallii</name>
    <dbReference type="NCBI Taxonomy" id="2827236"/>
    <lineage>
        <taxon>Bacteria</taxon>
        <taxon>Pseudomonadati</taxon>
        <taxon>Pseudomonadota</taxon>
        <taxon>Alphaproteobacteria</taxon>
        <taxon>Sphingomonadales</taxon>
        <taxon>Sphingosinicellaceae</taxon>
        <taxon>Pacificimonas</taxon>
    </lineage>
</organism>
<reference evidence="3 4" key="1">
    <citation type="submission" date="2021-04" db="EMBL/GenBank/DDBJ databases">
        <authorList>
            <person name="Pira H."/>
            <person name="Risdian C."/>
            <person name="Wink J."/>
        </authorList>
    </citation>
    <scope>NUCLEOTIDE SEQUENCE [LARGE SCALE GENOMIC DNA]</scope>
    <source>
        <strain evidence="3 4">WHA3</strain>
    </source>
</reference>
<name>A0ABS6SAK8_9SPHN</name>
<evidence type="ECO:0000259" key="2">
    <source>
        <dbReference type="Pfam" id="PF00892"/>
    </source>
</evidence>
<proteinExistence type="predicted"/>
<dbReference type="RefSeq" id="WP_218443740.1">
    <property type="nucleotide sequence ID" value="NZ_JAGSPA010000001.1"/>
</dbReference>
<feature type="transmembrane region" description="Helical" evidence="1">
    <location>
        <begin position="116"/>
        <end position="137"/>
    </location>
</feature>
<keyword evidence="1" id="KW-0472">Membrane</keyword>
<dbReference type="EMBL" id="JAGSPA010000001">
    <property type="protein sequence ID" value="MBV7255433.1"/>
    <property type="molecule type" value="Genomic_DNA"/>
</dbReference>
<feature type="domain" description="EamA" evidence="2">
    <location>
        <begin position="148"/>
        <end position="282"/>
    </location>
</feature>
<feature type="transmembrane region" description="Helical" evidence="1">
    <location>
        <begin position="178"/>
        <end position="198"/>
    </location>
</feature>
<dbReference type="PANTHER" id="PTHR22911">
    <property type="entry name" value="ACYL-MALONYL CONDENSING ENZYME-RELATED"/>
    <property type="match status" value="1"/>
</dbReference>
<keyword evidence="1" id="KW-1133">Transmembrane helix</keyword>
<feature type="transmembrane region" description="Helical" evidence="1">
    <location>
        <begin position="61"/>
        <end position="82"/>
    </location>
</feature>
<feature type="transmembrane region" description="Helical" evidence="1">
    <location>
        <begin position="214"/>
        <end position="236"/>
    </location>
</feature>
<accession>A0ABS6SAK8</accession>